<dbReference type="AlphaFoldDB" id="A0A816WTZ7"/>
<proteinExistence type="predicted"/>
<reference evidence="3" key="1">
    <citation type="submission" date="2021-02" db="EMBL/GenBank/DDBJ databases">
        <authorList>
            <person name="Nowell W R."/>
        </authorList>
    </citation>
    <scope>NUCLEOTIDE SEQUENCE</scope>
</reference>
<organism evidence="3 4">
    <name type="scientific">Rotaria magnacalcarata</name>
    <dbReference type="NCBI Taxonomy" id="392030"/>
    <lineage>
        <taxon>Eukaryota</taxon>
        <taxon>Metazoa</taxon>
        <taxon>Spiralia</taxon>
        <taxon>Gnathifera</taxon>
        <taxon>Rotifera</taxon>
        <taxon>Eurotatoria</taxon>
        <taxon>Bdelloidea</taxon>
        <taxon>Philodinida</taxon>
        <taxon>Philodinidae</taxon>
        <taxon>Rotaria</taxon>
    </lineage>
</organism>
<feature type="region of interest" description="Disordered" evidence="1">
    <location>
        <begin position="120"/>
        <end position="176"/>
    </location>
</feature>
<accession>A0A816WTZ7</accession>
<evidence type="ECO:0000256" key="2">
    <source>
        <dbReference type="SAM" id="Phobius"/>
    </source>
</evidence>
<feature type="compositionally biased region" description="Polar residues" evidence="1">
    <location>
        <begin position="25"/>
        <end position="36"/>
    </location>
</feature>
<protein>
    <submittedName>
        <fullName evidence="3">Uncharacterized protein</fullName>
    </submittedName>
</protein>
<feature type="region of interest" description="Disordered" evidence="1">
    <location>
        <begin position="16"/>
        <end position="38"/>
    </location>
</feature>
<evidence type="ECO:0000256" key="1">
    <source>
        <dbReference type="SAM" id="MobiDB-lite"/>
    </source>
</evidence>
<evidence type="ECO:0000313" key="4">
    <source>
        <dbReference type="Proteomes" id="UP000663887"/>
    </source>
</evidence>
<keyword evidence="2" id="KW-0812">Transmembrane</keyword>
<evidence type="ECO:0000313" key="3">
    <source>
        <dbReference type="EMBL" id="CAF2138511.1"/>
    </source>
</evidence>
<feature type="non-terminal residue" evidence="3">
    <location>
        <position position="1"/>
    </location>
</feature>
<keyword evidence="2" id="KW-1133">Transmembrane helix</keyword>
<name>A0A816WTZ7_9BILA</name>
<gene>
    <name evidence="3" type="ORF">XDN619_LOCUS26264</name>
</gene>
<feature type="compositionally biased region" description="Basic and acidic residues" evidence="1">
    <location>
        <begin position="138"/>
        <end position="150"/>
    </location>
</feature>
<feature type="compositionally biased region" description="Basic and acidic residues" evidence="1">
    <location>
        <begin position="162"/>
        <end position="176"/>
    </location>
</feature>
<comment type="caution">
    <text evidence="3">The sequence shown here is derived from an EMBL/GenBank/DDBJ whole genome shotgun (WGS) entry which is preliminary data.</text>
</comment>
<dbReference type="EMBL" id="CAJNRG010012250">
    <property type="protein sequence ID" value="CAF2138511.1"/>
    <property type="molecule type" value="Genomic_DNA"/>
</dbReference>
<dbReference type="Proteomes" id="UP000663887">
    <property type="component" value="Unassembled WGS sequence"/>
</dbReference>
<sequence>MVSEKTVKGFLSEFSKTEPFRGTPKPQSHSTTSGEKNTLRYKHEHKVYTDGVIKTIISNCRDLYRELRDDFRANRGFNLILITAVGSYIFAFMGKLFLEYRKDKREEKKMERAYEIEIKQLGVKPSSDQQPGSTRIPELVEKNDSKHDPSSDQQPASTRIPELVEKNDSKHDPSSD</sequence>
<keyword evidence="2" id="KW-0472">Membrane</keyword>
<feature type="transmembrane region" description="Helical" evidence="2">
    <location>
        <begin position="77"/>
        <end position="98"/>
    </location>
</feature>